<evidence type="ECO:0000313" key="1">
    <source>
        <dbReference type="EMBL" id="KAF9486132.1"/>
    </source>
</evidence>
<reference evidence="1" key="1">
    <citation type="submission" date="2020-11" db="EMBL/GenBank/DDBJ databases">
        <authorList>
            <consortium name="DOE Joint Genome Institute"/>
            <person name="Ahrendt S."/>
            <person name="Riley R."/>
            <person name="Andreopoulos W."/>
            <person name="Labutti K."/>
            <person name="Pangilinan J."/>
            <person name="Ruiz-Duenas F.J."/>
            <person name="Barrasa J.M."/>
            <person name="Sanchez-Garcia M."/>
            <person name="Camarero S."/>
            <person name="Miyauchi S."/>
            <person name="Serrano A."/>
            <person name="Linde D."/>
            <person name="Babiker R."/>
            <person name="Drula E."/>
            <person name="Ayuso-Fernandez I."/>
            <person name="Pacheco R."/>
            <person name="Padilla G."/>
            <person name="Ferreira P."/>
            <person name="Barriuso J."/>
            <person name="Kellner H."/>
            <person name="Castanera R."/>
            <person name="Alfaro M."/>
            <person name="Ramirez L."/>
            <person name="Pisabarro A.G."/>
            <person name="Kuo A."/>
            <person name="Tritt A."/>
            <person name="Lipzen A."/>
            <person name="He G."/>
            <person name="Yan M."/>
            <person name="Ng V."/>
            <person name="Cullen D."/>
            <person name="Martin F."/>
            <person name="Rosso M.-N."/>
            <person name="Henrissat B."/>
            <person name="Hibbett D."/>
            <person name="Martinez A.T."/>
            <person name="Grigoriev I.V."/>
        </authorList>
    </citation>
    <scope>NUCLEOTIDE SEQUENCE</scope>
    <source>
        <strain evidence="1">CIRM-BRFM 674</strain>
    </source>
</reference>
<protein>
    <submittedName>
        <fullName evidence="1">Uncharacterized protein</fullName>
    </submittedName>
</protein>
<keyword evidence="2" id="KW-1185">Reference proteome</keyword>
<comment type="caution">
    <text evidence="1">The sequence shown here is derived from an EMBL/GenBank/DDBJ whole genome shotgun (WGS) entry which is preliminary data.</text>
</comment>
<gene>
    <name evidence="1" type="ORF">BDN70DRAFT_889523</name>
</gene>
<dbReference type="AlphaFoldDB" id="A0A9P5ZDB1"/>
<dbReference type="EMBL" id="MU155131">
    <property type="protein sequence ID" value="KAF9486132.1"/>
    <property type="molecule type" value="Genomic_DNA"/>
</dbReference>
<name>A0A9P5ZDB1_9AGAR</name>
<sequence length="179" mass="20402">MSAYDWGNLCSRKPYAQISYKYIDLFDHILTLFGFKIWCRARSGVFILDEGPDVILAVSTWVRTLAIAQGPNNHSNYSNTNGIRYTEIKISGSYDLPNFHNYVDIVEDLHNTRTSTAIQWYFLTTLYEQRSLLLNTDYINVIEAGFTAGGGGGFGRNQNAGHLNWMFFGDESDGERWSE</sequence>
<organism evidence="1 2">
    <name type="scientific">Pholiota conissans</name>
    <dbReference type="NCBI Taxonomy" id="109636"/>
    <lineage>
        <taxon>Eukaryota</taxon>
        <taxon>Fungi</taxon>
        <taxon>Dikarya</taxon>
        <taxon>Basidiomycota</taxon>
        <taxon>Agaricomycotina</taxon>
        <taxon>Agaricomycetes</taxon>
        <taxon>Agaricomycetidae</taxon>
        <taxon>Agaricales</taxon>
        <taxon>Agaricineae</taxon>
        <taxon>Strophariaceae</taxon>
        <taxon>Pholiota</taxon>
    </lineage>
</organism>
<proteinExistence type="predicted"/>
<evidence type="ECO:0000313" key="2">
    <source>
        <dbReference type="Proteomes" id="UP000807469"/>
    </source>
</evidence>
<dbReference type="Proteomes" id="UP000807469">
    <property type="component" value="Unassembled WGS sequence"/>
</dbReference>
<accession>A0A9P5ZDB1</accession>